<organism evidence="1 2">
    <name type="scientific">Burkholderia pseudomallei (strain 1106a)</name>
    <dbReference type="NCBI Taxonomy" id="357348"/>
    <lineage>
        <taxon>Bacteria</taxon>
        <taxon>Pseudomonadati</taxon>
        <taxon>Pseudomonadota</taxon>
        <taxon>Betaproteobacteria</taxon>
        <taxon>Burkholderiales</taxon>
        <taxon>Burkholderiaceae</taxon>
        <taxon>Burkholderia</taxon>
        <taxon>pseudomallei group</taxon>
    </lineage>
</organism>
<protein>
    <submittedName>
        <fullName evidence="1">Uncharacterized protein</fullName>
    </submittedName>
</protein>
<dbReference type="Proteomes" id="UP000006738">
    <property type="component" value="Chromosome I"/>
</dbReference>
<dbReference type="KEGG" id="bpl:BURPS1106A_1963"/>
<evidence type="ECO:0000313" key="1">
    <source>
        <dbReference type="EMBL" id="ABN89304.1"/>
    </source>
</evidence>
<proteinExistence type="predicted"/>
<sequence>MLKFIVLSMLMGWICWPAYRRRAAALDARPALRLAHHGGIHRMMES</sequence>
<accession>A3NV57</accession>
<dbReference type="HOGENOM" id="CLU_3181175_0_0_4"/>
<name>A3NV57_BURP0</name>
<dbReference type="AlphaFoldDB" id="A3NV57"/>
<gene>
    <name evidence="1" type="ordered locus">BURPS1106A_1963</name>
</gene>
<reference evidence="1 2" key="1">
    <citation type="submission" date="2007-02" db="EMBL/GenBank/DDBJ databases">
        <authorList>
            <person name="DeShazer D."/>
            <person name="Woods D.E."/>
            <person name="Nierman W.C."/>
        </authorList>
    </citation>
    <scope>NUCLEOTIDE SEQUENCE [LARGE SCALE GENOMIC DNA]</scope>
    <source>
        <strain evidence="1 2">1106a</strain>
    </source>
</reference>
<evidence type="ECO:0000313" key="2">
    <source>
        <dbReference type="Proteomes" id="UP000006738"/>
    </source>
</evidence>
<dbReference type="EMBL" id="CP000572">
    <property type="protein sequence ID" value="ABN89304.1"/>
    <property type="molecule type" value="Genomic_DNA"/>
</dbReference>